<reference evidence="2 3" key="1">
    <citation type="submission" date="2023-10" db="EMBL/GenBank/DDBJ databases">
        <title>Genomes of two closely related lineages of the louse Polyplax serrata with different host specificities.</title>
        <authorList>
            <person name="Martinu J."/>
            <person name="Tarabai H."/>
            <person name="Stefka J."/>
            <person name="Hypsa V."/>
        </authorList>
    </citation>
    <scope>NUCLEOTIDE SEQUENCE [LARGE SCALE GENOMIC DNA]</scope>
    <source>
        <strain evidence="2">HR10_N</strain>
    </source>
</reference>
<evidence type="ECO:0000313" key="2">
    <source>
        <dbReference type="EMBL" id="KAK6639793.1"/>
    </source>
</evidence>
<gene>
    <name evidence="2" type="ORF">RUM43_008068</name>
</gene>
<organism evidence="2 3">
    <name type="scientific">Polyplax serrata</name>
    <name type="common">Common mouse louse</name>
    <dbReference type="NCBI Taxonomy" id="468196"/>
    <lineage>
        <taxon>Eukaryota</taxon>
        <taxon>Metazoa</taxon>
        <taxon>Ecdysozoa</taxon>
        <taxon>Arthropoda</taxon>
        <taxon>Hexapoda</taxon>
        <taxon>Insecta</taxon>
        <taxon>Pterygota</taxon>
        <taxon>Neoptera</taxon>
        <taxon>Paraneoptera</taxon>
        <taxon>Psocodea</taxon>
        <taxon>Troctomorpha</taxon>
        <taxon>Phthiraptera</taxon>
        <taxon>Anoplura</taxon>
        <taxon>Polyplacidae</taxon>
        <taxon>Polyplax</taxon>
    </lineage>
</organism>
<evidence type="ECO:0000313" key="3">
    <source>
        <dbReference type="Proteomes" id="UP001372834"/>
    </source>
</evidence>
<evidence type="ECO:0000256" key="1">
    <source>
        <dbReference type="SAM" id="MobiDB-lite"/>
    </source>
</evidence>
<dbReference type="EMBL" id="JAWJWE010000003">
    <property type="protein sequence ID" value="KAK6639793.1"/>
    <property type="molecule type" value="Genomic_DNA"/>
</dbReference>
<dbReference type="AlphaFoldDB" id="A0AAN8Q6R6"/>
<protein>
    <submittedName>
        <fullName evidence="2">Uncharacterized protein</fullName>
    </submittedName>
</protein>
<dbReference type="Proteomes" id="UP001372834">
    <property type="component" value="Unassembled WGS sequence"/>
</dbReference>
<accession>A0AAN8Q6R6</accession>
<feature type="compositionally biased region" description="Basic residues" evidence="1">
    <location>
        <begin position="13"/>
        <end position="22"/>
    </location>
</feature>
<sequence length="160" mass="18184">MPKYAKILERKNEKKKKKKKLRKPEDGQAETEIKEGHRRWVTRTAKNLKAAGFNVTEVAVVEAHVVDPTGWESLGILQRERDGHFVMVKDKFKKLDIAVLLESLQMHAHGGGSQKTQFCRKIPENSLELTLGDFAANDLKLIFALQKIGYSREKSDADTI</sequence>
<feature type="region of interest" description="Disordered" evidence="1">
    <location>
        <begin position="1"/>
        <end position="34"/>
    </location>
</feature>
<feature type="compositionally biased region" description="Basic and acidic residues" evidence="1">
    <location>
        <begin position="1"/>
        <end position="12"/>
    </location>
</feature>
<feature type="compositionally biased region" description="Basic and acidic residues" evidence="1">
    <location>
        <begin position="23"/>
        <end position="34"/>
    </location>
</feature>
<comment type="caution">
    <text evidence="2">The sequence shown here is derived from an EMBL/GenBank/DDBJ whole genome shotgun (WGS) entry which is preliminary data.</text>
</comment>
<name>A0AAN8Q6R6_POLSC</name>
<proteinExistence type="predicted"/>